<dbReference type="Proteomes" id="UP000199025">
    <property type="component" value="Unassembled WGS sequence"/>
</dbReference>
<dbReference type="STRING" id="115433.SAMN05421835_13321"/>
<feature type="DNA-binding region" description="H-T-H motif" evidence="2">
    <location>
        <begin position="40"/>
        <end position="59"/>
    </location>
</feature>
<dbReference type="PROSITE" id="PS50977">
    <property type="entry name" value="HTH_TETR_2"/>
    <property type="match status" value="1"/>
</dbReference>
<dbReference type="GO" id="GO:0000976">
    <property type="term" value="F:transcription cis-regulatory region binding"/>
    <property type="evidence" value="ECO:0007669"/>
    <property type="project" value="TreeGrafter"/>
</dbReference>
<keyword evidence="1 2" id="KW-0238">DNA-binding</keyword>
<protein>
    <submittedName>
        <fullName evidence="4">DNA-binding transcriptional regulator YbjK</fullName>
    </submittedName>
</protein>
<evidence type="ECO:0000256" key="1">
    <source>
        <dbReference type="ARBA" id="ARBA00023125"/>
    </source>
</evidence>
<dbReference type="InterPro" id="IPR001647">
    <property type="entry name" value="HTH_TetR"/>
</dbReference>
<dbReference type="AlphaFoldDB" id="A0A1I4C9S5"/>
<evidence type="ECO:0000313" key="5">
    <source>
        <dbReference type="Proteomes" id="UP000199025"/>
    </source>
</evidence>
<evidence type="ECO:0000259" key="3">
    <source>
        <dbReference type="PROSITE" id="PS50977"/>
    </source>
</evidence>
<gene>
    <name evidence="4" type="ORF">SAMN05421835_13321</name>
</gene>
<dbReference type="PANTHER" id="PTHR30055:SF219">
    <property type="entry name" value="TRANSCRIPTIONAL REGULATORY PROTEIN"/>
    <property type="match status" value="1"/>
</dbReference>
<sequence length="193" mass="21555">MAVLPPGRRNRLSPNQLAKQEQIVDAARRVLVRDGLAGCTARAIAAEGPLTKSAIHYYFSDIDLLIDRAMAALVTDFLTGLRLVADKYDDPRERLWAVLESYLGTFAEHPNAAFAWFEYWVAVGRADNVQAAEVTLRSVIELLTDLLDDVGIDDPRARARALQSYLLGAVVQQHVRRRPFAVLREEIELLCLA</sequence>
<dbReference type="InterPro" id="IPR050109">
    <property type="entry name" value="HTH-type_TetR-like_transc_reg"/>
</dbReference>
<dbReference type="Gene3D" id="1.10.357.10">
    <property type="entry name" value="Tetracycline Repressor, domain 2"/>
    <property type="match status" value="1"/>
</dbReference>
<proteinExistence type="predicted"/>
<dbReference type="InterPro" id="IPR009057">
    <property type="entry name" value="Homeodomain-like_sf"/>
</dbReference>
<dbReference type="PANTHER" id="PTHR30055">
    <property type="entry name" value="HTH-TYPE TRANSCRIPTIONAL REGULATOR RUTR"/>
    <property type="match status" value="1"/>
</dbReference>
<dbReference type="EMBL" id="FORP01000033">
    <property type="protein sequence ID" value="SFK77513.1"/>
    <property type="molecule type" value="Genomic_DNA"/>
</dbReference>
<dbReference type="RefSeq" id="WP_091515844.1">
    <property type="nucleotide sequence ID" value="NZ_CBDRCA010000002.1"/>
</dbReference>
<feature type="domain" description="HTH tetR-type" evidence="3">
    <location>
        <begin position="17"/>
        <end position="77"/>
    </location>
</feature>
<dbReference type="SUPFAM" id="SSF46689">
    <property type="entry name" value="Homeodomain-like"/>
    <property type="match status" value="1"/>
</dbReference>
<dbReference type="SUPFAM" id="SSF48498">
    <property type="entry name" value="Tetracyclin repressor-like, C-terminal domain"/>
    <property type="match status" value="1"/>
</dbReference>
<keyword evidence="5" id="KW-1185">Reference proteome</keyword>
<dbReference type="OrthoDB" id="8961953at2"/>
<dbReference type="Pfam" id="PF00440">
    <property type="entry name" value="TetR_N"/>
    <property type="match status" value="1"/>
</dbReference>
<evidence type="ECO:0000256" key="2">
    <source>
        <dbReference type="PROSITE-ProRule" id="PRU00335"/>
    </source>
</evidence>
<dbReference type="GO" id="GO:0003700">
    <property type="term" value="F:DNA-binding transcription factor activity"/>
    <property type="evidence" value="ECO:0007669"/>
    <property type="project" value="TreeGrafter"/>
</dbReference>
<accession>A0A1I4C9S5</accession>
<dbReference type="InterPro" id="IPR036271">
    <property type="entry name" value="Tet_transcr_reg_TetR-rel_C_sf"/>
</dbReference>
<name>A0A1I4C9S5_9PSEU</name>
<organism evidence="4 5">
    <name type="scientific">Amycolatopsis sacchari</name>
    <dbReference type="NCBI Taxonomy" id="115433"/>
    <lineage>
        <taxon>Bacteria</taxon>
        <taxon>Bacillati</taxon>
        <taxon>Actinomycetota</taxon>
        <taxon>Actinomycetes</taxon>
        <taxon>Pseudonocardiales</taxon>
        <taxon>Pseudonocardiaceae</taxon>
        <taxon>Amycolatopsis</taxon>
    </lineage>
</organism>
<evidence type="ECO:0000313" key="4">
    <source>
        <dbReference type="EMBL" id="SFK77513.1"/>
    </source>
</evidence>
<reference evidence="4 5" key="1">
    <citation type="submission" date="2016-10" db="EMBL/GenBank/DDBJ databases">
        <authorList>
            <person name="de Groot N.N."/>
        </authorList>
    </citation>
    <scope>NUCLEOTIDE SEQUENCE [LARGE SCALE GENOMIC DNA]</scope>
    <source>
        <strain evidence="4 5">DSM 44468</strain>
    </source>
</reference>